<comment type="caution">
    <text evidence="2">The sequence shown here is derived from an EMBL/GenBank/DDBJ whole genome shotgun (WGS) entry which is preliminary data.</text>
</comment>
<organism evidence="2">
    <name type="scientific">mine drainage metagenome</name>
    <dbReference type="NCBI Taxonomy" id="410659"/>
    <lineage>
        <taxon>unclassified sequences</taxon>
        <taxon>metagenomes</taxon>
        <taxon>ecological metagenomes</taxon>
    </lineage>
</organism>
<sequence>MSNSPARSLADDLRARGDDRLRKLLLLRPDLLSPVPSDISGLAARSLTVPSVARAIDSLNVWSLQVLETVAALVEPTNVEEVVAATCESARTALDELIDLALIYQDQGQLRLPRPVRDALGNEPAGLGPHLGGNVKAAIKDLDKAPKDSLSIVDRLLWGPPRGTVGDTTNPGPHLKWLIDHQILQVTDPTHVVLPQEIALALRGGKTFRECQDKQPALTGEKLKQGDIDRAGALEASAFLIWIEELLDLLAAEPATALRSGGLGVRDLRRFALALDIDEACAAFIAESAYAIGLIGVQLDDQIMPTNAYDVWLAQEPARRWHGIVEAWLISSRVAGLVGSKDAATKSLAALGPELDRAAASSLRRQVLNLLEEASPVAPTADSVAAAVAWQKPRRSAHNQSDLVLWTLREAAWLGVTGRGALTTFAKEVIAGSDSNSLMGALPPPVNHILIQGDHTAIAPGPLTTTLLREMMSMAKIESRGSATVFRFTQESIRHALDTGASAEEIQSFLAATSKTPVPQSLIYLVNDVARKHGRLRVGGGLAYLRCDDENLLAEAVKDRRLAKLNLRRLAPTILISEATLEETIKVLRTHGFSPVAEASDGGVLLQGTKAKRASTRPKTPRMLVEAGAPSSSLVEAALRALRAGDRASIATRAAPSLARTPSNPTSETVDALVEVSKSGGTIWIGYADTDGGVSNRIVEPVSIFGGQLTAFDHGTGTVRRFAIHRITGVAELDA</sequence>
<reference evidence="2" key="1">
    <citation type="submission" date="2016-10" db="EMBL/GenBank/DDBJ databases">
        <title>Sequence of Gallionella enrichment culture.</title>
        <authorList>
            <person name="Poehlein A."/>
            <person name="Muehling M."/>
            <person name="Daniel R."/>
        </authorList>
    </citation>
    <scope>NUCLEOTIDE SEQUENCE</scope>
</reference>
<dbReference type="EMBL" id="MLJW01001107">
    <property type="protein sequence ID" value="OIQ80113.1"/>
    <property type="molecule type" value="Genomic_DNA"/>
</dbReference>
<gene>
    <name evidence="2" type="ORF">GALL_381350</name>
</gene>
<feature type="domain" description="Helicase XPB/Ssl2 N-terminal" evidence="1">
    <location>
        <begin position="449"/>
        <end position="571"/>
    </location>
</feature>
<dbReference type="AlphaFoldDB" id="A0A1J5Q8V8"/>
<protein>
    <recommendedName>
        <fullName evidence="1">Helicase XPB/Ssl2 N-terminal domain-containing protein</fullName>
    </recommendedName>
</protein>
<dbReference type="PROSITE" id="PS52050">
    <property type="entry name" value="WYL"/>
    <property type="match status" value="1"/>
</dbReference>
<evidence type="ECO:0000259" key="1">
    <source>
        <dbReference type="Pfam" id="PF13625"/>
    </source>
</evidence>
<accession>A0A1J5Q8V8</accession>
<evidence type="ECO:0000313" key="2">
    <source>
        <dbReference type="EMBL" id="OIQ80113.1"/>
    </source>
</evidence>
<proteinExistence type="predicted"/>
<dbReference type="InterPro" id="IPR032830">
    <property type="entry name" value="XPB/Ssl2_N"/>
</dbReference>
<name>A0A1J5Q8V8_9ZZZZ</name>
<dbReference type="Pfam" id="PF13625">
    <property type="entry name" value="Helicase_C_3"/>
    <property type="match status" value="1"/>
</dbReference>